<sequence length="280" mass="30501">MDGAAISLGLPMALPYLHPNATGQNLVHGVNFASAASGYLNTTSSFLNVMPALKQLQMFEEYKVKLAGVVGSEKASSTIAEALYIISAGSNDYILNYFVNPSLQSQYSTAQFNSLVLSEQTEFVQNLHKAGARKMGILGFPSIGCIPAQITIFGAVGQQACVEDQNAIALAYNKQLQALIPKWQANLSGSQLLYLDAYSLLYDMFNNPSKHGFTETRKACCGHGFLSTAGFCNSNTEGTCSDASKFVFFDSLHPTQSVYKRIADDYEEKMFSFFKFDQGN</sequence>
<dbReference type="Pfam" id="PF00657">
    <property type="entry name" value="Lipase_GDSL"/>
    <property type="match status" value="1"/>
</dbReference>
<evidence type="ECO:0000313" key="3">
    <source>
        <dbReference type="Proteomes" id="UP000822688"/>
    </source>
</evidence>
<dbReference type="InterPro" id="IPR001087">
    <property type="entry name" value="GDSL"/>
</dbReference>
<dbReference type="InterPro" id="IPR035669">
    <property type="entry name" value="SGNH_plant_lipase-like"/>
</dbReference>
<reference evidence="2" key="1">
    <citation type="submission" date="2020-06" db="EMBL/GenBank/DDBJ databases">
        <title>WGS assembly of Ceratodon purpureus strain R40.</title>
        <authorList>
            <person name="Carey S.B."/>
            <person name="Jenkins J."/>
            <person name="Shu S."/>
            <person name="Lovell J.T."/>
            <person name="Sreedasyam A."/>
            <person name="Maumus F."/>
            <person name="Tiley G.P."/>
            <person name="Fernandez-Pozo N."/>
            <person name="Barry K."/>
            <person name="Chen C."/>
            <person name="Wang M."/>
            <person name="Lipzen A."/>
            <person name="Daum C."/>
            <person name="Saski C.A."/>
            <person name="Payton A.C."/>
            <person name="Mcbreen J.C."/>
            <person name="Conrad R.E."/>
            <person name="Kollar L.M."/>
            <person name="Olsson S."/>
            <person name="Huttunen S."/>
            <person name="Landis J.B."/>
            <person name="Wickett N.J."/>
            <person name="Johnson M.G."/>
            <person name="Rensing S.A."/>
            <person name="Grimwood J."/>
            <person name="Schmutz J."/>
            <person name="Mcdaniel S.F."/>
        </authorList>
    </citation>
    <scope>NUCLEOTIDE SEQUENCE</scope>
    <source>
        <strain evidence="2">R40</strain>
    </source>
</reference>
<dbReference type="SUPFAM" id="SSF52266">
    <property type="entry name" value="SGNH hydrolase"/>
    <property type="match status" value="1"/>
</dbReference>
<dbReference type="InterPro" id="IPR036514">
    <property type="entry name" value="SGNH_hydro_sf"/>
</dbReference>
<proteinExistence type="inferred from homology"/>
<comment type="caution">
    <text evidence="2">The sequence shown here is derived from an EMBL/GenBank/DDBJ whole genome shotgun (WGS) entry which is preliminary data.</text>
</comment>
<dbReference type="PANTHER" id="PTHR45642:SF35">
    <property type="entry name" value="GDSL ESTERASE_LIPASE APG"/>
    <property type="match status" value="1"/>
</dbReference>
<dbReference type="EMBL" id="CM026431">
    <property type="protein sequence ID" value="KAG0560003.1"/>
    <property type="molecule type" value="Genomic_DNA"/>
</dbReference>
<name>A0A8T0GLY9_CERPU</name>
<evidence type="ECO:0000313" key="2">
    <source>
        <dbReference type="EMBL" id="KAG0560003.1"/>
    </source>
</evidence>
<dbReference type="Proteomes" id="UP000822688">
    <property type="component" value="Chromosome 10"/>
</dbReference>
<organism evidence="2 3">
    <name type="scientific">Ceratodon purpureus</name>
    <name type="common">Fire moss</name>
    <name type="synonym">Dicranum purpureum</name>
    <dbReference type="NCBI Taxonomy" id="3225"/>
    <lineage>
        <taxon>Eukaryota</taxon>
        <taxon>Viridiplantae</taxon>
        <taxon>Streptophyta</taxon>
        <taxon>Embryophyta</taxon>
        <taxon>Bryophyta</taxon>
        <taxon>Bryophytina</taxon>
        <taxon>Bryopsida</taxon>
        <taxon>Dicranidae</taxon>
        <taxon>Pseudoditrichales</taxon>
        <taxon>Ditrichaceae</taxon>
        <taxon>Ceratodon</taxon>
    </lineage>
</organism>
<dbReference type="CDD" id="cd01837">
    <property type="entry name" value="SGNH_plant_lipase_like"/>
    <property type="match status" value="1"/>
</dbReference>
<comment type="similarity">
    <text evidence="1">Belongs to the 'GDSL' lipolytic enzyme family.</text>
</comment>
<dbReference type="PANTHER" id="PTHR45642">
    <property type="entry name" value="GDSL ESTERASE/LIPASE EXL3"/>
    <property type="match status" value="1"/>
</dbReference>
<dbReference type="AlphaFoldDB" id="A0A8T0GLY9"/>
<dbReference type="GO" id="GO:0016788">
    <property type="term" value="F:hydrolase activity, acting on ester bonds"/>
    <property type="evidence" value="ECO:0007669"/>
    <property type="project" value="InterPro"/>
</dbReference>
<dbReference type="Gene3D" id="3.40.50.1110">
    <property type="entry name" value="SGNH hydrolase"/>
    <property type="match status" value="1"/>
</dbReference>
<keyword evidence="3" id="KW-1185">Reference proteome</keyword>
<evidence type="ECO:0000256" key="1">
    <source>
        <dbReference type="ARBA" id="ARBA00008668"/>
    </source>
</evidence>
<gene>
    <name evidence="2" type="ORF">KC19_10G146500</name>
</gene>
<dbReference type="InterPro" id="IPR050592">
    <property type="entry name" value="GDSL_lipolytic_enzyme"/>
</dbReference>
<accession>A0A8T0GLY9</accession>
<protein>
    <submittedName>
        <fullName evidence="2">Uncharacterized protein</fullName>
    </submittedName>
</protein>